<gene>
    <name evidence="2" type="ORF">SE17_39705</name>
</gene>
<feature type="non-terminal residue" evidence="2">
    <location>
        <position position="264"/>
    </location>
</feature>
<dbReference type="AlphaFoldDB" id="A0A0P9H291"/>
<evidence type="ECO:0008006" key="4">
    <source>
        <dbReference type="Google" id="ProtNLM"/>
    </source>
</evidence>
<feature type="transmembrane region" description="Helical" evidence="1">
    <location>
        <begin position="62"/>
        <end position="82"/>
    </location>
</feature>
<evidence type="ECO:0000256" key="1">
    <source>
        <dbReference type="SAM" id="Phobius"/>
    </source>
</evidence>
<keyword evidence="3" id="KW-1185">Reference proteome</keyword>
<feature type="transmembrane region" description="Helical" evidence="1">
    <location>
        <begin position="7"/>
        <end position="25"/>
    </location>
</feature>
<keyword evidence="1" id="KW-0472">Membrane</keyword>
<proteinExistence type="predicted"/>
<reference evidence="2 3" key="1">
    <citation type="submission" date="2015-09" db="EMBL/GenBank/DDBJ databases">
        <title>Draft genome sequence of Kouleothrix aurantiaca JCM 19913.</title>
        <authorList>
            <person name="Hemp J."/>
        </authorList>
    </citation>
    <scope>NUCLEOTIDE SEQUENCE [LARGE SCALE GENOMIC DNA]</scope>
    <source>
        <strain evidence="2 3">COM-B</strain>
    </source>
</reference>
<organism evidence="2 3">
    <name type="scientific">Kouleothrix aurantiaca</name>
    <dbReference type="NCBI Taxonomy" id="186479"/>
    <lineage>
        <taxon>Bacteria</taxon>
        <taxon>Bacillati</taxon>
        <taxon>Chloroflexota</taxon>
        <taxon>Chloroflexia</taxon>
        <taxon>Chloroflexales</taxon>
        <taxon>Roseiflexineae</taxon>
        <taxon>Roseiflexaceae</taxon>
        <taxon>Kouleothrix</taxon>
    </lineage>
</organism>
<protein>
    <recommendedName>
        <fullName evidence="4">Glycosyltransferase RgtA/B/C/D-like domain-containing protein</fullName>
    </recommendedName>
</protein>
<sequence length="264" mass="29186">TGRRWRPCACFAVPLLLFAVALLVVRLFESRYVTVAFPAWVLVISAPLGARGPAREKTSARAGGLFGVLCALVLAVNAAVLFQPEHGLFSGAAVKEQWRDGVAAIAARAHPDDLLIVHPYYVLPMWQYYAPRVTPDPLPQPATFNVLGQGDCMNQRVPIECYRREYEKDFDAAARGHARMLMLIAPEHARTIDPPKTLAELQAEWEASPHADPNAKPPTEPDKYGVLGLRFQFASNQRTWPCGGDVFVGVEVMCASFPSRYQEK</sequence>
<dbReference type="EMBL" id="LJCR01002917">
    <property type="protein sequence ID" value="KPV48131.1"/>
    <property type="molecule type" value="Genomic_DNA"/>
</dbReference>
<keyword evidence="1" id="KW-0812">Transmembrane</keyword>
<comment type="caution">
    <text evidence="2">The sequence shown here is derived from an EMBL/GenBank/DDBJ whole genome shotgun (WGS) entry which is preliminary data.</text>
</comment>
<keyword evidence="1" id="KW-1133">Transmembrane helix</keyword>
<evidence type="ECO:0000313" key="3">
    <source>
        <dbReference type="Proteomes" id="UP000050509"/>
    </source>
</evidence>
<dbReference type="Proteomes" id="UP000050509">
    <property type="component" value="Unassembled WGS sequence"/>
</dbReference>
<feature type="non-terminal residue" evidence="2">
    <location>
        <position position="1"/>
    </location>
</feature>
<accession>A0A0P9H291</accession>
<feature type="transmembrane region" description="Helical" evidence="1">
    <location>
        <begin position="31"/>
        <end position="50"/>
    </location>
</feature>
<evidence type="ECO:0000313" key="2">
    <source>
        <dbReference type="EMBL" id="KPV48131.1"/>
    </source>
</evidence>
<name>A0A0P9H291_9CHLR</name>